<dbReference type="InterPro" id="IPR001873">
    <property type="entry name" value="ENaC"/>
</dbReference>
<proteinExistence type="inferred from homology"/>
<evidence type="ECO:0000256" key="8">
    <source>
        <dbReference type="ARBA" id="ARBA00023065"/>
    </source>
</evidence>
<evidence type="ECO:0000256" key="1">
    <source>
        <dbReference type="ARBA" id="ARBA00004141"/>
    </source>
</evidence>
<evidence type="ECO:0000256" key="11">
    <source>
        <dbReference type="ARBA" id="ARBA00023303"/>
    </source>
</evidence>
<dbReference type="Pfam" id="PF00858">
    <property type="entry name" value="ASC"/>
    <property type="match status" value="1"/>
</dbReference>
<evidence type="ECO:0000256" key="7">
    <source>
        <dbReference type="ARBA" id="ARBA00023053"/>
    </source>
</evidence>
<dbReference type="GO" id="GO:0015280">
    <property type="term" value="F:ligand-gated sodium channel activity"/>
    <property type="evidence" value="ECO:0007669"/>
    <property type="project" value="TreeGrafter"/>
</dbReference>
<dbReference type="GO" id="GO:0005886">
    <property type="term" value="C:plasma membrane"/>
    <property type="evidence" value="ECO:0007669"/>
    <property type="project" value="TreeGrafter"/>
</dbReference>
<feature type="transmembrane region" description="Helical" evidence="13">
    <location>
        <begin position="64"/>
        <end position="86"/>
    </location>
</feature>
<comment type="caution">
    <text evidence="14">The sequence shown here is derived from an EMBL/GenBank/DDBJ whole genome shotgun (WGS) entry which is preliminary data.</text>
</comment>
<evidence type="ECO:0000256" key="2">
    <source>
        <dbReference type="ARBA" id="ARBA00007193"/>
    </source>
</evidence>
<keyword evidence="15" id="KW-1185">Reference proteome</keyword>
<name>A0AAV1IWR7_9NEOP</name>
<reference evidence="14 15" key="1">
    <citation type="submission" date="2023-11" db="EMBL/GenBank/DDBJ databases">
        <authorList>
            <person name="Okamura Y."/>
        </authorList>
    </citation>
    <scope>NUCLEOTIDE SEQUENCE [LARGE SCALE GENOMIC DNA]</scope>
</reference>
<comment type="similarity">
    <text evidence="2 12">Belongs to the amiloride-sensitive sodium channel (TC 1.A.6) family.</text>
</comment>
<feature type="transmembrane region" description="Helical" evidence="13">
    <location>
        <begin position="491"/>
        <end position="512"/>
    </location>
</feature>
<comment type="subcellular location">
    <subcellularLocation>
        <location evidence="1">Membrane</location>
        <topology evidence="1">Multi-pass membrane protein</topology>
    </subcellularLocation>
</comment>
<keyword evidence="11 12" id="KW-0407">Ion channel</keyword>
<evidence type="ECO:0000256" key="5">
    <source>
        <dbReference type="ARBA" id="ARBA00022692"/>
    </source>
</evidence>
<protein>
    <submittedName>
        <fullName evidence="14">Uncharacterized protein</fullName>
    </submittedName>
</protein>
<keyword evidence="6 13" id="KW-1133">Transmembrane helix</keyword>
<evidence type="ECO:0000256" key="12">
    <source>
        <dbReference type="RuleBase" id="RU000679"/>
    </source>
</evidence>
<dbReference type="AlphaFoldDB" id="A0AAV1IWR7"/>
<evidence type="ECO:0000256" key="10">
    <source>
        <dbReference type="ARBA" id="ARBA00023201"/>
    </source>
</evidence>
<dbReference type="PANTHER" id="PTHR11690:SF243">
    <property type="entry name" value="PICKPOCKET 12-RELATED"/>
    <property type="match status" value="1"/>
</dbReference>
<dbReference type="PANTHER" id="PTHR11690">
    <property type="entry name" value="AMILORIDE-SENSITIVE SODIUM CHANNEL-RELATED"/>
    <property type="match status" value="1"/>
</dbReference>
<keyword evidence="9 13" id="KW-0472">Membrane</keyword>
<keyword evidence="10 12" id="KW-0739">Sodium transport</keyword>
<evidence type="ECO:0000256" key="3">
    <source>
        <dbReference type="ARBA" id="ARBA00022448"/>
    </source>
</evidence>
<evidence type="ECO:0000256" key="13">
    <source>
        <dbReference type="SAM" id="Phobius"/>
    </source>
</evidence>
<dbReference type="Proteomes" id="UP001497472">
    <property type="component" value="Unassembled WGS sequence"/>
</dbReference>
<dbReference type="Gene3D" id="1.10.287.770">
    <property type="entry name" value="YojJ-like"/>
    <property type="match status" value="1"/>
</dbReference>
<dbReference type="Gene3D" id="2.60.470.10">
    <property type="entry name" value="Acid-sensing ion channels like domains"/>
    <property type="match status" value="1"/>
</dbReference>
<dbReference type="EMBL" id="CAVLEF010000002">
    <property type="protein sequence ID" value="CAK1541603.1"/>
    <property type="molecule type" value="Genomic_DNA"/>
</dbReference>
<dbReference type="PRINTS" id="PR01078">
    <property type="entry name" value="AMINACHANNEL"/>
</dbReference>
<keyword evidence="5 12" id="KW-0812">Transmembrane</keyword>
<gene>
    <name evidence="14" type="ORF">LNINA_LOCUS1569</name>
</gene>
<evidence type="ECO:0000256" key="4">
    <source>
        <dbReference type="ARBA" id="ARBA00022461"/>
    </source>
</evidence>
<accession>A0AAV1IWR7</accession>
<organism evidence="14 15">
    <name type="scientific">Leptosia nina</name>
    <dbReference type="NCBI Taxonomy" id="320188"/>
    <lineage>
        <taxon>Eukaryota</taxon>
        <taxon>Metazoa</taxon>
        <taxon>Ecdysozoa</taxon>
        <taxon>Arthropoda</taxon>
        <taxon>Hexapoda</taxon>
        <taxon>Insecta</taxon>
        <taxon>Pterygota</taxon>
        <taxon>Neoptera</taxon>
        <taxon>Endopterygota</taxon>
        <taxon>Lepidoptera</taxon>
        <taxon>Glossata</taxon>
        <taxon>Ditrysia</taxon>
        <taxon>Papilionoidea</taxon>
        <taxon>Pieridae</taxon>
        <taxon>Pierinae</taxon>
        <taxon>Leptosia</taxon>
    </lineage>
</organism>
<evidence type="ECO:0000256" key="6">
    <source>
        <dbReference type="ARBA" id="ARBA00022989"/>
    </source>
</evidence>
<evidence type="ECO:0000313" key="15">
    <source>
        <dbReference type="Proteomes" id="UP001497472"/>
    </source>
</evidence>
<keyword evidence="7" id="KW-0915">Sodium</keyword>
<sequence length="528" mass="60463">MVSKKRGKLNKNTLQIKNLSHKSKEKSQEKIEGFSKDLRDYLLTSTLHGLRYIGEKKLTWFERFFWLTAFVSSLICAGFFILNVYAKWRMSPMIVSINAEDMPINKLPFPALTICNVNQAKKSVAERYMASGNSVGKKLLESLCSTQTDADLFEDSLAESPDWDHTRSFLINVTQPCEEMLAICIWNSKPMSCQDLFNAQLTDEGLCCTFNVVHRDMMFRNPRDLNDMNITFPSPAVDWTPENGYPDDAPPDGFPWKPKGIGTDHGLTLILDANIPEYYCASTKSVGFKILLHNPTETPKIAKLGEIYGPGIEARVAIKPRILDAQPQLKNIHISKRYCLFSSEQELVFYRTYTFKNCQMECEARLMLEICKCVLYYMPKNKTTRICGKADAKCYSNMWKYIPKGDDQSCDECLPACTEISYLERLSTAPLNKNLIMNYAQSIQMSRNVTSEYFTTNMLVIHFYFEDKKFLRFTKGEIFGLTEFLSNTGGLLGLCMGFSMMSAVELLYYLTLRALCVVRRRQVQPFVK</sequence>
<evidence type="ECO:0000256" key="9">
    <source>
        <dbReference type="ARBA" id="ARBA00023136"/>
    </source>
</evidence>
<evidence type="ECO:0000313" key="14">
    <source>
        <dbReference type="EMBL" id="CAK1541603.1"/>
    </source>
</evidence>
<keyword evidence="3 12" id="KW-0813">Transport</keyword>
<keyword evidence="8 12" id="KW-0406">Ion transport</keyword>
<keyword evidence="4 12" id="KW-0894">Sodium channel</keyword>